<sequence length="90" mass="9753">MQLKSLTIRRRESYESNSGTLSAEAMFEGPGGKIEIELAPGFIMRVLALIEEDAAQRAKRLCASVETAMVDAVDTARLIESDAKPLAIEA</sequence>
<dbReference type="AlphaFoldDB" id="A0A132EGM6"/>
<dbReference type="Proteomes" id="UP000062912">
    <property type="component" value="Unassembled WGS sequence"/>
</dbReference>
<comment type="caution">
    <text evidence="1">The sequence shown here is derived from an EMBL/GenBank/DDBJ whole genome shotgun (WGS) entry which is preliminary data.</text>
</comment>
<protein>
    <submittedName>
        <fullName evidence="1">Uncharacterized protein</fullName>
    </submittedName>
</protein>
<accession>A0A132EGM6</accession>
<reference evidence="1 2" key="1">
    <citation type="submission" date="2015-11" db="EMBL/GenBank/DDBJ databases">
        <title>Expanding the genomic diversity of Burkholderia species for the development of highly accurate diagnostics.</title>
        <authorList>
            <person name="Sahl J."/>
            <person name="Keim P."/>
            <person name="Wagner D."/>
        </authorList>
    </citation>
    <scope>NUCLEOTIDE SEQUENCE [LARGE SCALE GENOMIC DNA]</scope>
    <source>
        <strain evidence="1 2">MSMB368WGS</strain>
    </source>
</reference>
<dbReference type="EMBL" id="LPJR01000029">
    <property type="protein sequence ID" value="KWF29889.1"/>
    <property type="molecule type" value="Genomic_DNA"/>
</dbReference>
<dbReference type="RefSeq" id="WP_060241834.1">
    <property type="nucleotide sequence ID" value="NZ_LPJR01000029.1"/>
</dbReference>
<evidence type="ECO:0000313" key="1">
    <source>
        <dbReference type="EMBL" id="KWF29889.1"/>
    </source>
</evidence>
<proteinExistence type="predicted"/>
<organism evidence="1 2">
    <name type="scientific">Burkholderia pseudomultivorans</name>
    <dbReference type="NCBI Taxonomy" id="1207504"/>
    <lineage>
        <taxon>Bacteria</taxon>
        <taxon>Pseudomonadati</taxon>
        <taxon>Pseudomonadota</taxon>
        <taxon>Betaproteobacteria</taxon>
        <taxon>Burkholderiales</taxon>
        <taxon>Burkholderiaceae</taxon>
        <taxon>Burkholderia</taxon>
        <taxon>Burkholderia cepacia complex</taxon>
    </lineage>
</organism>
<name>A0A132EGM6_9BURK</name>
<gene>
    <name evidence="1" type="ORF">WT56_16025</name>
</gene>
<evidence type="ECO:0000313" key="2">
    <source>
        <dbReference type="Proteomes" id="UP000062912"/>
    </source>
</evidence>